<dbReference type="FunFam" id="2.60.120.260:FF:000009">
    <property type="entry name" value="SUN domain-containing protein 1 isoform X1"/>
    <property type="match status" value="1"/>
</dbReference>
<evidence type="ECO:0000256" key="7">
    <source>
        <dbReference type="SAM" id="Phobius"/>
    </source>
</evidence>
<accession>A0A851LZS6</accession>
<dbReference type="PANTHER" id="PTHR12911:SF23">
    <property type="entry name" value="SUN DOMAIN-CONTAINING PROTEIN 1"/>
    <property type="match status" value="1"/>
</dbReference>
<dbReference type="Pfam" id="PF07738">
    <property type="entry name" value="Sad1_UNC"/>
    <property type="match status" value="1"/>
</dbReference>
<dbReference type="InterPro" id="IPR012919">
    <property type="entry name" value="SUN_dom"/>
</dbReference>
<dbReference type="GO" id="GO:0043495">
    <property type="term" value="F:protein-membrane adaptor activity"/>
    <property type="evidence" value="ECO:0007669"/>
    <property type="project" value="TreeGrafter"/>
</dbReference>
<sequence>MDFSRLHMYTPPQCLPENTGYTYALSSSYSSSALDFETENKIDPVFDSPRMSRRSLRLAAAGFNKSDDARNDILHDRSYAGNMSFREQSSKMVKQHKSMNKQAGSMRYIPRKNLSSSSIFSQSSFNSHAGDASMVSTVSDESLIREQIEVGHLWGLDDEGDPKGSDTTLMEGNGDIATAETQTTMINGYTCSDCSMLSERKEVLTAYSASHVPSSRIYSRDRSQKHAPRGTYFYMSKSLRLVKQAAASFASLLVQLFQMVFLKLGYEFKGIELESYIPCMLFECDAAHSDYCGSMNVKEFYREDSHLGVNEESICDDCKGKKHLEIYTTDHMQSSWAKRVARTIWHTFSYAGYFMLHVLQTVGATGWLVSQKVLSLLWLAILSPGRAASGMFRLLRTGWYQLVALMSLLKVFLLRRCLPKIYKLLLLLIPLLFLLGIWFGGFDGFISLLPSFNWTRIDGIQRIDDSIHVPEPQGDSFHSVQPPKDTIHIFDFGRVSELEKQMAFVSDRCHHHDEEYSKVMLLLRNLQDQVAQMSDKSETLKLIKNVMDQHLKDMKLEEKTDFLALHQKHELRIQTLEDLLGKLSAESKDIQKELDAAKAKTMRDDGEHNQLLSKVKKLELELSQMKSELLTWESVKTSCEKIDVDAQVKESVKLMLFGDQQEDFPESLLQWLTSNYVSKSDLQSVLQDLELQILKNITLHMSVTNKKLTSEVVTNAVANAGISGITEAQAQIIVNNALKLYSQDKTGMVDFALESGGGSILSTRCSETYETKTALISLFGIPLWYFSQSPRVVIQPDMYPGNCWAFRGSQGYLVVKLAMKIYPTAFTVEHIPKTLSPNGNISSAPRNFSVYGLDDEYQEGGTLLGQYVYDQEGEPLQMFPVMEKSENAFQIVELRIFSNWGHAKYTCLYRFRVHGKPAE</sequence>
<evidence type="ECO:0000256" key="6">
    <source>
        <dbReference type="SAM" id="Coils"/>
    </source>
</evidence>
<evidence type="ECO:0000256" key="2">
    <source>
        <dbReference type="ARBA" id="ARBA00022989"/>
    </source>
</evidence>
<dbReference type="OrthoDB" id="342281at2759"/>
<dbReference type="GO" id="GO:0005637">
    <property type="term" value="C:nuclear inner membrane"/>
    <property type="evidence" value="ECO:0007669"/>
    <property type="project" value="UniProtKB-SubCell"/>
</dbReference>
<feature type="domain" description="SUN" evidence="8">
    <location>
        <begin position="757"/>
        <end position="918"/>
    </location>
</feature>
<feature type="transmembrane region" description="Helical" evidence="7">
    <location>
        <begin position="421"/>
        <end position="441"/>
    </location>
</feature>
<feature type="transmembrane region" description="Helical" evidence="7">
    <location>
        <begin position="398"/>
        <end position="414"/>
    </location>
</feature>
<dbReference type="InterPro" id="IPR032680">
    <property type="entry name" value="SUN1_N"/>
</dbReference>
<dbReference type="EMBL" id="WBMX01007019">
    <property type="protein sequence ID" value="NXC20574.1"/>
    <property type="molecule type" value="Genomic_DNA"/>
</dbReference>
<dbReference type="Pfam" id="PF09387">
    <property type="entry name" value="MRP"/>
    <property type="match status" value="1"/>
</dbReference>
<dbReference type="PROSITE" id="PS51469">
    <property type="entry name" value="SUN"/>
    <property type="match status" value="1"/>
</dbReference>
<evidence type="ECO:0000313" key="10">
    <source>
        <dbReference type="Proteomes" id="UP000621168"/>
    </source>
</evidence>
<name>A0A851LZS6_CORCR</name>
<dbReference type="InterPro" id="IPR040994">
    <property type="entry name" value="Sun_CC2"/>
</dbReference>
<evidence type="ECO:0000256" key="1">
    <source>
        <dbReference type="ARBA" id="ARBA00022692"/>
    </source>
</evidence>
<dbReference type="Gene3D" id="2.60.120.260">
    <property type="entry name" value="Galactose-binding domain-like"/>
    <property type="match status" value="1"/>
</dbReference>
<evidence type="ECO:0000259" key="8">
    <source>
        <dbReference type="PROSITE" id="PS51469"/>
    </source>
</evidence>
<feature type="coiled-coil region" evidence="6">
    <location>
        <begin position="523"/>
        <end position="635"/>
    </location>
</feature>
<reference evidence="9" key="1">
    <citation type="submission" date="2019-09" db="EMBL/GenBank/DDBJ databases">
        <title>Bird 10,000 Genomes (B10K) Project - Family phase.</title>
        <authorList>
            <person name="Zhang G."/>
        </authorList>
    </citation>
    <scope>NUCLEOTIDE SEQUENCE</scope>
    <source>
        <strain evidence="9">B10K-CU-031-40</strain>
    </source>
</reference>
<evidence type="ECO:0000313" key="9">
    <source>
        <dbReference type="EMBL" id="NXC20574.1"/>
    </source>
</evidence>
<keyword evidence="3 6" id="KW-0175">Coiled coil</keyword>
<keyword evidence="2 7" id="KW-1133">Transmembrane helix</keyword>
<comment type="caution">
    <text evidence="9">The sequence shown here is derived from an EMBL/GenBank/DDBJ whole genome shotgun (WGS) entry which is preliminary data.</text>
</comment>
<evidence type="ECO:0000256" key="3">
    <source>
        <dbReference type="ARBA" id="ARBA00023054"/>
    </source>
</evidence>
<dbReference type="AlphaFoldDB" id="A0A851LZS6"/>
<dbReference type="InterPro" id="IPR045119">
    <property type="entry name" value="SUN1-5"/>
</dbReference>
<dbReference type="PANTHER" id="PTHR12911">
    <property type="entry name" value="SAD1/UNC-84-LIKE PROTEIN-RELATED"/>
    <property type="match status" value="1"/>
</dbReference>
<dbReference type="CDD" id="cd21439">
    <property type="entry name" value="SUN1_cc1"/>
    <property type="match status" value="1"/>
</dbReference>
<keyword evidence="4 7" id="KW-0472">Membrane</keyword>
<evidence type="ECO:0000256" key="5">
    <source>
        <dbReference type="ARBA" id="ARBA00037816"/>
    </source>
</evidence>
<dbReference type="Pfam" id="PF18580">
    <property type="entry name" value="HTH_SUN2"/>
    <property type="match status" value="1"/>
</dbReference>
<keyword evidence="1 7" id="KW-0812">Transmembrane</keyword>
<protein>
    <submittedName>
        <fullName evidence="9">SUN1 protein</fullName>
    </submittedName>
</protein>
<dbReference type="GO" id="GO:0034993">
    <property type="term" value="C:meiotic nuclear membrane microtubule tethering complex"/>
    <property type="evidence" value="ECO:0007669"/>
    <property type="project" value="TreeGrafter"/>
</dbReference>
<proteinExistence type="predicted"/>
<dbReference type="Proteomes" id="UP000621168">
    <property type="component" value="Unassembled WGS sequence"/>
</dbReference>
<evidence type="ECO:0000256" key="4">
    <source>
        <dbReference type="ARBA" id="ARBA00023136"/>
    </source>
</evidence>
<feature type="non-terminal residue" evidence="9">
    <location>
        <position position="919"/>
    </location>
</feature>
<comment type="subcellular location">
    <subcellularLocation>
        <location evidence="5">Nucleus inner membrane</location>
        <topology evidence="5">Single-pass type II membrane protein</topology>
    </subcellularLocation>
</comment>
<organism evidence="9 10">
    <name type="scientific">Corythaeola cristata</name>
    <name type="common">Great blue turaco</name>
    <dbReference type="NCBI Taxonomy" id="103954"/>
    <lineage>
        <taxon>Eukaryota</taxon>
        <taxon>Metazoa</taxon>
        <taxon>Chordata</taxon>
        <taxon>Craniata</taxon>
        <taxon>Vertebrata</taxon>
        <taxon>Euteleostomi</taxon>
        <taxon>Archelosauria</taxon>
        <taxon>Archosauria</taxon>
        <taxon>Dinosauria</taxon>
        <taxon>Saurischia</taxon>
        <taxon>Theropoda</taxon>
        <taxon>Coelurosauria</taxon>
        <taxon>Aves</taxon>
        <taxon>Neognathae</taxon>
        <taxon>Neoaves</taxon>
        <taxon>Otidimorphae</taxon>
        <taxon>Musophagiformes</taxon>
        <taxon>Musophagidae</taxon>
        <taxon>Corythaeola</taxon>
    </lineage>
</organism>
<feature type="non-terminal residue" evidence="9">
    <location>
        <position position="1"/>
    </location>
</feature>
<keyword evidence="10" id="KW-1185">Reference proteome</keyword>
<gene>
    <name evidence="9" type="primary">Sun1</name>
    <name evidence="9" type="ORF">CORCRI_R02881</name>
</gene>